<evidence type="ECO:0000313" key="2">
    <source>
        <dbReference type="Proteomes" id="UP000523795"/>
    </source>
</evidence>
<dbReference type="Proteomes" id="UP000523795">
    <property type="component" value="Unassembled WGS sequence"/>
</dbReference>
<name>A0ABX1JRG0_9MICC</name>
<organism evidence="1 2">
    <name type="scientific">Arthrobacter deserti</name>
    <dbReference type="NCBI Taxonomy" id="1742687"/>
    <lineage>
        <taxon>Bacteria</taxon>
        <taxon>Bacillati</taxon>
        <taxon>Actinomycetota</taxon>
        <taxon>Actinomycetes</taxon>
        <taxon>Micrococcales</taxon>
        <taxon>Micrococcaceae</taxon>
        <taxon>Arthrobacter</taxon>
    </lineage>
</organism>
<comment type="caution">
    <text evidence="1">The sequence shown here is derived from an EMBL/GenBank/DDBJ whole genome shotgun (WGS) entry which is preliminary data.</text>
</comment>
<reference evidence="1 2" key="1">
    <citation type="submission" date="2020-04" db="EMBL/GenBank/DDBJ databases">
        <authorList>
            <person name="Liu S."/>
        </authorList>
    </citation>
    <scope>NUCLEOTIDE SEQUENCE [LARGE SCALE GENOMIC DNA]</scope>
    <source>
        <strain evidence="1 2">CGMCC 1.15091</strain>
    </source>
</reference>
<keyword evidence="2" id="KW-1185">Reference proteome</keyword>
<dbReference type="EMBL" id="JAAZSR010000340">
    <property type="protein sequence ID" value="NKX51897.1"/>
    <property type="molecule type" value="Genomic_DNA"/>
</dbReference>
<gene>
    <name evidence="1" type="ORF">HER39_15255</name>
</gene>
<accession>A0ABX1JRG0</accession>
<sequence>LLSLQDSTPVWQVLCLLATVLSVVVALTTHFATSKGKAEQISAAETCNAELEGLQTALAFGNLPLQEAVRLYQQYSVKAAFIEDLPVR</sequence>
<proteinExistence type="predicted"/>
<protein>
    <submittedName>
        <fullName evidence="1">Uncharacterized protein</fullName>
    </submittedName>
</protein>
<evidence type="ECO:0000313" key="1">
    <source>
        <dbReference type="EMBL" id="NKX51897.1"/>
    </source>
</evidence>
<feature type="non-terminal residue" evidence="1">
    <location>
        <position position="1"/>
    </location>
</feature>